<gene>
    <name evidence="2" type="ORF">Anas_10142</name>
</gene>
<name>A0A5N5T8Y9_9CRUS</name>
<dbReference type="EMBL" id="SEYY01010276">
    <property type="protein sequence ID" value="KAB7501535.1"/>
    <property type="molecule type" value="Genomic_DNA"/>
</dbReference>
<evidence type="ECO:0000313" key="2">
    <source>
        <dbReference type="EMBL" id="KAB7501535.1"/>
    </source>
</evidence>
<keyword evidence="1" id="KW-0732">Signal</keyword>
<proteinExistence type="predicted"/>
<dbReference type="AlphaFoldDB" id="A0A5N5T8Y9"/>
<feature type="signal peptide" evidence="1">
    <location>
        <begin position="1"/>
        <end position="30"/>
    </location>
</feature>
<evidence type="ECO:0000256" key="1">
    <source>
        <dbReference type="SAM" id="SignalP"/>
    </source>
</evidence>
<organism evidence="2 3">
    <name type="scientific">Armadillidium nasatum</name>
    <dbReference type="NCBI Taxonomy" id="96803"/>
    <lineage>
        <taxon>Eukaryota</taxon>
        <taxon>Metazoa</taxon>
        <taxon>Ecdysozoa</taxon>
        <taxon>Arthropoda</taxon>
        <taxon>Crustacea</taxon>
        <taxon>Multicrustacea</taxon>
        <taxon>Malacostraca</taxon>
        <taxon>Eumalacostraca</taxon>
        <taxon>Peracarida</taxon>
        <taxon>Isopoda</taxon>
        <taxon>Oniscidea</taxon>
        <taxon>Crinocheta</taxon>
        <taxon>Armadillidiidae</taxon>
        <taxon>Armadillidium</taxon>
    </lineage>
</organism>
<accession>A0A5N5T8Y9</accession>
<keyword evidence="3" id="KW-1185">Reference proteome</keyword>
<feature type="chain" id="PRO_5024400422" evidence="1">
    <location>
        <begin position="31"/>
        <end position="85"/>
    </location>
</feature>
<protein>
    <submittedName>
        <fullName evidence="2">Uncharacterized protein</fullName>
    </submittedName>
</protein>
<evidence type="ECO:0000313" key="3">
    <source>
        <dbReference type="Proteomes" id="UP000326759"/>
    </source>
</evidence>
<dbReference type="Proteomes" id="UP000326759">
    <property type="component" value="Unassembled WGS sequence"/>
</dbReference>
<sequence>MNQKLFVILWITLSLLAVVCMSMPAPEAIADPRPKPHFLFGGVGIGIPSYWQSYPQYYGGYGNSYGYGGGFGGLVDMVDMDIVIG</sequence>
<reference evidence="2 3" key="1">
    <citation type="journal article" date="2019" name="PLoS Biol.">
        <title>Sex chromosomes control vertical transmission of feminizing Wolbachia symbionts in an isopod.</title>
        <authorList>
            <person name="Becking T."/>
            <person name="Chebbi M.A."/>
            <person name="Giraud I."/>
            <person name="Moumen B."/>
            <person name="Laverre T."/>
            <person name="Caubet Y."/>
            <person name="Peccoud J."/>
            <person name="Gilbert C."/>
            <person name="Cordaux R."/>
        </authorList>
    </citation>
    <scope>NUCLEOTIDE SEQUENCE [LARGE SCALE GENOMIC DNA]</scope>
    <source>
        <strain evidence="2">ANa2</strain>
        <tissue evidence="2">Whole body excluding digestive tract and cuticle</tissue>
    </source>
</reference>
<dbReference type="OrthoDB" id="10347180at2759"/>
<comment type="caution">
    <text evidence="2">The sequence shown here is derived from an EMBL/GenBank/DDBJ whole genome shotgun (WGS) entry which is preliminary data.</text>
</comment>